<evidence type="ECO:0000313" key="2">
    <source>
        <dbReference type="EMBL" id="OMD22739.1"/>
    </source>
</evidence>
<reference evidence="2 3" key="1">
    <citation type="submission" date="2016-10" db="EMBL/GenBank/DDBJ databases">
        <title>Paenibacillus species isolates.</title>
        <authorList>
            <person name="Beno S.M."/>
        </authorList>
    </citation>
    <scope>NUCLEOTIDE SEQUENCE [LARGE SCALE GENOMIC DNA]</scope>
    <source>
        <strain evidence="2 3">FSL H7-0604</strain>
    </source>
</reference>
<dbReference type="GO" id="GO:0003676">
    <property type="term" value="F:nucleic acid binding"/>
    <property type="evidence" value="ECO:0007669"/>
    <property type="project" value="InterPro"/>
</dbReference>
<evidence type="ECO:0000313" key="3">
    <source>
        <dbReference type="Proteomes" id="UP000187465"/>
    </source>
</evidence>
<sequence>MNMSILGNNMLEYKTSLRRKMIHQGVVKSIETHSPFGEPMQCAIIELKNGLKGMIHENQFDKHKFRSLVGFLDHKIDYMVLDVTKQGLDPNIVNVFDEEKGIVLLSRVQALEELQEDFWENAEVNHVCPAVVSGFEEERFYVMIKGVSCVLPIRDYEYDWTPSARNVIPLGSEITVKIKEIDHEKKRVIVSRKELMEDPWTRVHENFRINDFHTGVITSVVENIGIFVKLAPGIESLAWFPNRVPSHGDLVGMTVSVMIKNVQAGGKRIRSKIIKFPHHLY</sequence>
<dbReference type="SMART" id="SM00316">
    <property type="entry name" value="S1"/>
    <property type="match status" value="3"/>
</dbReference>
<dbReference type="CDD" id="cd00164">
    <property type="entry name" value="S1_like"/>
    <property type="match status" value="1"/>
</dbReference>
<dbReference type="EMBL" id="MKQP01000064">
    <property type="protein sequence ID" value="OMD22739.1"/>
    <property type="molecule type" value="Genomic_DNA"/>
</dbReference>
<dbReference type="Proteomes" id="UP000187465">
    <property type="component" value="Unassembled WGS sequence"/>
</dbReference>
<organism evidence="2 3">
    <name type="scientific">Paenibacillus odorifer</name>
    <dbReference type="NCBI Taxonomy" id="189426"/>
    <lineage>
        <taxon>Bacteria</taxon>
        <taxon>Bacillati</taxon>
        <taxon>Bacillota</taxon>
        <taxon>Bacilli</taxon>
        <taxon>Bacillales</taxon>
        <taxon>Paenibacillaceae</taxon>
        <taxon>Paenibacillus</taxon>
    </lineage>
</organism>
<dbReference type="InterPro" id="IPR012340">
    <property type="entry name" value="NA-bd_OB-fold"/>
</dbReference>
<dbReference type="Gene3D" id="2.40.50.140">
    <property type="entry name" value="Nucleic acid-binding proteins"/>
    <property type="match status" value="1"/>
</dbReference>
<gene>
    <name evidence="2" type="ORF">BJP51_31340</name>
</gene>
<evidence type="ECO:0000259" key="1">
    <source>
        <dbReference type="PROSITE" id="PS50126"/>
    </source>
</evidence>
<comment type="caution">
    <text evidence="2">The sequence shown here is derived from an EMBL/GenBank/DDBJ whole genome shotgun (WGS) entry which is preliminary data.</text>
</comment>
<proteinExistence type="predicted"/>
<dbReference type="InterPro" id="IPR003029">
    <property type="entry name" value="S1_domain"/>
</dbReference>
<dbReference type="PROSITE" id="PS50126">
    <property type="entry name" value="S1"/>
    <property type="match status" value="1"/>
</dbReference>
<protein>
    <recommendedName>
        <fullName evidence="1">S1 motif domain-containing protein</fullName>
    </recommendedName>
</protein>
<dbReference type="RefSeq" id="WP_076179769.1">
    <property type="nucleotide sequence ID" value="NZ_MKQP01000064.1"/>
</dbReference>
<dbReference type="SUPFAM" id="SSF50249">
    <property type="entry name" value="Nucleic acid-binding proteins"/>
    <property type="match status" value="2"/>
</dbReference>
<dbReference type="AlphaFoldDB" id="A0A1R0WW45"/>
<accession>A0A1R0WW45</accession>
<feature type="domain" description="S1 motif" evidence="1">
    <location>
        <begin position="125"/>
        <end position="193"/>
    </location>
</feature>
<dbReference type="Pfam" id="PF00575">
    <property type="entry name" value="S1"/>
    <property type="match status" value="1"/>
</dbReference>
<name>A0A1R0WW45_9BACL</name>